<dbReference type="GO" id="GO:0051117">
    <property type="term" value="F:ATPase binding"/>
    <property type="evidence" value="ECO:0007669"/>
    <property type="project" value="TreeGrafter"/>
</dbReference>
<protein>
    <recommendedName>
        <fullName evidence="9">V-type proton ATPase subunit a</fullName>
    </recommendedName>
</protein>
<dbReference type="GO" id="GO:0000220">
    <property type="term" value="C:vacuolar proton-transporting V-type ATPase, V0 domain"/>
    <property type="evidence" value="ECO:0007669"/>
    <property type="project" value="InterPro"/>
</dbReference>
<feature type="transmembrane region" description="Helical" evidence="9">
    <location>
        <begin position="533"/>
        <end position="557"/>
    </location>
</feature>
<proteinExistence type="inferred from homology"/>
<comment type="function">
    <text evidence="9">Essential component of the vacuolar proton pump (V-ATPase), a multimeric enzyme that catalyzes the translocation of protons across the membranes. Required for assembly and activity of the V-ATPase.</text>
</comment>
<comment type="caution">
    <text evidence="11">The sequence shown here is derived from an EMBL/GenBank/DDBJ whole genome shotgun (WGS) entry which is preliminary data.</text>
</comment>
<accession>A0AAW0ZNS3</accession>
<keyword evidence="8 9" id="KW-0472">Membrane</keyword>
<feature type="transmembrane region" description="Helical" evidence="9">
    <location>
        <begin position="502"/>
        <end position="521"/>
    </location>
</feature>
<feature type="coiled-coil region" evidence="10">
    <location>
        <begin position="95"/>
        <end position="122"/>
    </location>
</feature>
<evidence type="ECO:0000313" key="12">
    <source>
        <dbReference type="Proteomes" id="UP001432146"/>
    </source>
</evidence>
<dbReference type="PANTHER" id="PTHR11629:SF61">
    <property type="entry name" value="V-TYPE PROTON ATPASE SUBUNIT A"/>
    <property type="match status" value="1"/>
</dbReference>
<comment type="similarity">
    <text evidence="2 9">Belongs to the V-ATPase 116 kDa subunit family.</text>
</comment>
<evidence type="ECO:0000256" key="9">
    <source>
        <dbReference type="RuleBase" id="RU361189"/>
    </source>
</evidence>
<keyword evidence="7 9" id="KW-0406">Ion transport</keyword>
<feature type="transmembrane region" description="Helical" evidence="9">
    <location>
        <begin position="733"/>
        <end position="758"/>
    </location>
</feature>
<keyword evidence="5 9" id="KW-0375">Hydrogen ion transport</keyword>
<evidence type="ECO:0000256" key="5">
    <source>
        <dbReference type="ARBA" id="ARBA00022781"/>
    </source>
</evidence>
<dbReference type="GO" id="GO:0005886">
    <property type="term" value="C:plasma membrane"/>
    <property type="evidence" value="ECO:0007669"/>
    <property type="project" value="TreeGrafter"/>
</dbReference>
<feature type="transmembrane region" description="Helical" evidence="9">
    <location>
        <begin position="402"/>
        <end position="426"/>
    </location>
</feature>
<evidence type="ECO:0000256" key="6">
    <source>
        <dbReference type="ARBA" id="ARBA00022989"/>
    </source>
</evidence>
<feature type="transmembrane region" description="Helical" evidence="9">
    <location>
        <begin position="438"/>
        <end position="456"/>
    </location>
</feature>
<evidence type="ECO:0000313" key="11">
    <source>
        <dbReference type="EMBL" id="KAK9298333.1"/>
    </source>
</evidence>
<dbReference type="GO" id="GO:0046961">
    <property type="term" value="F:proton-transporting ATPase activity, rotational mechanism"/>
    <property type="evidence" value="ECO:0007669"/>
    <property type="project" value="InterPro"/>
</dbReference>
<comment type="subcellular location">
    <subcellularLocation>
        <location evidence="1">Membrane</location>
        <topology evidence="1">Multi-pass membrane protein</topology>
    </subcellularLocation>
</comment>
<sequence length="804" mass="92672">MGALFKSEQMALCQLFIQPEAAYPSVSELGETGTVQFRDLNGDLNYFQRKFVNEVRRCDEMERKLRYIEAEVKKDGVLIIDNLTELPRAPNPRMIIDLEAHLEETENDILELSQNAVNLKSNYLELTELRHVLEKTQVFFTEEEANDSITRTLINEEAQNPSASSRGRLEFVAGVINRERVPSFERMLWRISRGNVFLRQAELDKPLEDPATGNQIFKTVFVAFFQGEQLKSRIKKVCTGFHASIYPCPHNHADREEMVKGVRTRLEDLNLVLNQTQDHRQRVLHNVAKELPNWTIMVRKMKAIYHTMNLFNMDVTKKCLIGECWVPVADLAIVRDCLNEGSRLCGSTIPSFLNVIHTNENPPTFNRTNKFTRGFQNLIDAYGVASYREANPAPYTIITFPFLFGIMFGDCGHGFIMTLFAVYMIATEKKYLARKTSSEIWNMFFSGRYIILLMAYTNVTDFTLTPNEDYVQTPYPMGMDPGWILAENKIIFLNSYKMKLSIIFGVVHMIFGVCMSVVNIINFKRYSSLFLEFLPQLLFLVFLFFYLVVLMFVKWIIYDATSKDERYTPGCAPSVLITFINMILAGEEQPTDTCLPYMYPGQFILQKVLFGLALLCVPVMLFGKPLLFLFRKKRQERRIVGNGTPSQDIELQTEGLQNNPAINNETTDHHESESFSEIMILQGIHTIEYVLSTISHTASYLRLWALSLAHGQLSEVLWSMVLRKGFGEPTDLFYLQSVVLFCAFATWAFFTISILVLMEGLSAFLHTLRLHWVEFMSKFYDGRGYPFQPFYFKTILDAEDPEDH</sequence>
<reference evidence="11 12" key="1">
    <citation type="submission" date="2024-05" db="EMBL/GenBank/DDBJ databases">
        <title>The nuclear and mitochondrial genome assemblies of Tetragonisca angustula (Apidae: Meliponini), a tiny yet remarkable pollinator in the Neotropics.</title>
        <authorList>
            <person name="Ferrari R."/>
            <person name="Ricardo P.C."/>
            <person name="Dias F.C."/>
            <person name="Araujo N.S."/>
            <person name="Soares D.O."/>
            <person name="Zhou Q.-S."/>
            <person name="Zhu C.-D."/>
            <person name="Coutinho L."/>
            <person name="Airas M.C."/>
            <person name="Batista T.M."/>
        </authorList>
    </citation>
    <scope>NUCLEOTIDE SEQUENCE [LARGE SCALE GENOMIC DNA]</scope>
    <source>
        <strain evidence="11">ASF017062</strain>
        <tissue evidence="11">Abdomen</tissue>
    </source>
</reference>
<gene>
    <name evidence="11" type="ORF">QLX08_008333</name>
</gene>
<evidence type="ECO:0000256" key="2">
    <source>
        <dbReference type="ARBA" id="ARBA00009904"/>
    </source>
</evidence>
<dbReference type="Proteomes" id="UP001432146">
    <property type="component" value="Unassembled WGS sequence"/>
</dbReference>
<evidence type="ECO:0000256" key="10">
    <source>
        <dbReference type="SAM" id="Coils"/>
    </source>
</evidence>
<name>A0AAW0ZNS3_9HYME</name>
<evidence type="ECO:0000256" key="7">
    <source>
        <dbReference type="ARBA" id="ARBA00023065"/>
    </source>
</evidence>
<dbReference type="InterPro" id="IPR002490">
    <property type="entry name" value="V-ATPase_116kDa_su"/>
</dbReference>
<dbReference type="AlphaFoldDB" id="A0AAW0ZNS3"/>
<keyword evidence="4 9" id="KW-0812">Transmembrane</keyword>
<keyword evidence="12" id="KW-1185">Reference proteome</keyword>
<evidence type="ECO:0000256" key="1">
    <source>
        <dbReference type="ARBA" id="ARBA00004141"/>
    </source>
</evidence>
<dbReference type="PANTHER" id="PTHR11629">
    <property type="entry name" value="VACUOLAR PROTON ATPASES"/>
    <property type="match status" value="1"/>
</dbReference>
<dbReference type="Pfam" id="PF01496">
    <property type="entry name" value="V_ATPase_I"/>
    <property type="match status" value="2"/>
</dbReference>
<feature type="transmembrane region" description="Helical" evidence="9">
    <location>
        <begin position="608"/>
        <end position="630"/>
    </location>
</feature>
<dbReference type="InterPro" id="IPR026028">
    <property type="entry name" value="V-type_ATPase_116kDa_su_euka"/>
</dbReference>
<evidence type="ECO:0000256" key="8">
    <source>
        <dbReference type="ARBA" id="ARBA00023136"/>
    </source>
</evidence>
<evidence type="ECO:0000256" key="4">
    <source>
        <dbReference type="ARBA" id="ARBA00022692"/>
    </source>
</evidence>
<dbReference type="GO" id="GO:0007035">
    <property type="term" value="P:vacuolar acidification"/>
    <property type="evidence" value="ECO:0007669"/>
    <property type="project" value="TreeGrafter"/>
</dbReference>
<keyword evidence="3 9" id="KW-0813">Transport</keyword>
<evidence type="ECO:0000256" key="3">
    <source>
        <dbReference type="ARBA" id="ARBA00022448"/>
    </source>
</evidence>
<keyword evidence="10" id="KW-0175">Coiled coil</keyword>
<keyword evidence="6 9" id="KW-1133">Transmembrane helix</keyword>
<organism evidence="11 12">
    <name type="scientific">Tetragonisca angustula</name>
    <dbReference type="NCBI Taxonomy" id="166442"/>
    <lineage>
        <taxon>Eukaryota</taxon>
        <taxon>Metazoa</taxon>
        <taxon>Ecdysozoa</taxon>
        <taxon>Arthropoda</taxon>
        <taxon>Hexapoda</taxon>
        <taxon>Insecta</taxon>
        <taxon>Pterygota</taxon>
        <taxon>Neoptera</taxon>
        <taxon>Endopterygota</taxon>
        <taxon>Hymenoptera</taxon>
        <taxon>Apocrita</taxon>
        <taxon>Aculeata</taxon>
        <taxon>Apoidea</taxon>
        <taxon>Anthophila</taxon>
        <taxon>Apidae</taxon>
        <taxon>Tetragonisca</taxon>
    </lineage>
</organism>
<dbReference type="EMBL" id="JAWNGG020000176">
    <property type="protein sequence ID" value="KAK9298333.1"/>
    <property type="molecule type" value="Genomic_DNA"/>
</dbReference>
<dbReference type="PIRSF" id="PIRSF001293">
    <property type="entry name" value="ATP6V0A1"/>
    <property type="match status" value="1"/>
</dbReference>